<feature type="compositionally biased region" description="Pro residues" evidence="1">
    <location>
        <begin position="96"/>
        <end position="113"/>
    </location>
</feature>
<dbReference type="AlphaFoldDB" id="A0A250IJL7"/>
<reference evidence="4 5" key="1">
    <citation type="submission" date="2017-06" db="EMBL/GenBank/DDBJ databases">
        <authorList>
            <person name="Kim H.J."/>
            <person name="Triplett B.A."/>
        </authorList>
    </citation>
    <scope>NUCLEOTIDE SEQUENCE [LARGE SCALE GENOMIC DNA]</scope>
    <source>
        <strain evidence="4 5">DSM 14713</strain>
    </source>
</reference>
<dbReference type="Proteomes" id="UP000217289">
    <property type="component" value="Chromosome"/>
</dbReference>
<evidence type="ECO:0000256" key="1">
    <source>
        <dbReference type="SAM" id="MobiDB-lite"/>
    </source>
</evidence>
<evidence type="ECO:0000259" key="3">
    <source>
        <dbReference type="Pfam" id="PF07766"/>
    </source>
</evidence>
<evidence type="ECO:0000313" key="4">
    <source>
        <dbReference type="EMBL" id="ATB31458.1"/>
    </source>
</evidence>
<sequence length="120" mass="13227">MKRKVAWFSSLLERNLHRIRLEVRETGELYHLLLRAARGSTLSFEERRRVRSQLIDLAKVIPALVVFAAPGGLVLLMVLGKLLPFSLLPSAFQDPPAPPVPPVPSPAPPPEEAPPVRKAG</sequence>
<dbReference type="RefSeq" id="WP_245918823.1">
    <property type="nucleotide sequence ID" value="NZ_CP022163.1"/>
</dbReference>
<feature type="domain" description="Letm1 RBD" evidence="3">
    <location>
        <begin position="42"/>
        <end position="95"/>
    </location>
</feature>
<feature type="transmembrane region" description="Helical" evidence="2">
    <location>
        <begin position="57"/>
        <end position="79"/>
    </location>
</feature>
<keyword evidence="2" id="KW-0812">Transmembrane</keyword>
<dbReference type="KEGG" id="mbd:MEBOL_004921"/>
<keyword evidence="2" id="KW-0472">Membrane</keyword>
<dbReference type="Pfam" id="PF07766">
    <property type="entry name" value="LETM1_RBD"/>
    <property type="match status" value="1"/>
</dbReference>
<name>A0A250IJL7_9BACT</name>
<proteinExistence type="predicted"/>
<organism evidence="4 5">
    <name type="scientific">Melittangium boletus DSM 14713</name>
    <dbReference type="NCBI Taxonomy" id="1294270"/>
    <lineage>
        <taxon>Bacteria</taxon>
        <taxon>Pseudomonadati</taxon>
        <taxon>Myxococcota</taxon>
        <taxon>Myxococcia</taxon>
        <taxon>Myxococcales</taxon>
        <taxon>Cystobacterineae</taxon>
        <taxon>Archangiaceae</taxon>
        <taxon>Melittangium</taxon>
    </lineage>
</organism>
<keyword evidence="5" id="KW-1185">Reference proteome</keyword>
<keyword evidence="2" id="KW-1133">Transmembrane helix</keyword>
<feature type="region of interest" description="Disordered" evidence="1">
    <location>
        <begin position="96"/>
        <end position="120"/>
    </location>
</feature>
<dbReference type="GO" id="GO:0043022">
    <property type="term" value="F:ribosome binding"/>
    <property type="evidence" value="ECO:0007669"/>
    <property type="project" value="InterPro"/>
</dbReference>
<accession>A0A250IJL7</accession>
<dbReference type="EMBL" id="CP022163">
    <property type="protein sequence ID" value="ATB31458.1"/>
    <property type="molecule type" value="Genomic_DNA"/>
</dbReference>
<dbReference type="InterPro" id="IPR033122">
    <property type="entry name" value="LETM1-like_RBD"/>
</dbReference>
<protein>
    <recommendedName>
        <fullName evidence="3">Letm1 RBD domain-containing protein</fullName>
    </recommendedName>
</protein>
<gene>
    <name evidence="4" type="ORF">MEBOL_004921</name>
</gene>
<evidence type="ECO:0000256" key="2">
    <source>
        <dbReference type="SAM" id="Phobius"/>
    </source>
</evidence>
<evidence type="ECO:0000313" key="5">
    <source>
        <dbReference type="Proteomes" id="UP000217289"/>
    </source>
</evidence>